<keyword evidence="2" id="KW-0560">Oxidoreductase</keyword>
<dbReference type="Pfam" id="PF08240">
    <property type="entry name" value="ADH_N"/>
    <property type="match status" value="1"/>
</dbReference>
<dbReference type="InterPro" id="IPR013154">
    <property type="entry name" value="ADH-like_N"/>
</dbReference>
<keyword evidence="5" id="KW-1185">Reference proteome</keyword>
<keyword evidence="1" id="KW-0521">NADP</keyword>
<accession>A0ABV2V1S9</accession>
<dbReference type="SUPFAM" id="SSF50129">
    <property type="entry name" value="GroES-like"/>
    <property type="match status" value="1"/>
</dbReference>
<dbReference type="PANTHER" id="PTHR48106">
    <property type="entry name" value="QUINONE OXIDOREDUCTASE PIG3-RELATED"/>
    <property type="match status" value="1"/>
</dbReference>
<organism evidence="4 5">
    <name type="scientific">Streptomyces ossamyceticus</name>
    <dbReference type="NCBI Taxonomy" id="249581"/>
    <lineage>
        <taxon>Bacteria</taxon>
        <taxon>Bacillati</taxon>
        <taxon>Actinomycetota</taxon>
        <taxon>Actinomycetes</taxon>
        <taxon>Kitasatosporales</taxon>
        <taxon>Streptomycetaceae</taxon>
        <taxon>Streptomyces</taxon>
    </lineage>
</organism>
<dbReference type="EMBL" id="JBEXPZ010000033">
    <property type="protein sequence ID" value="MET9847778.1"/>
    <property type="molecule type" value="Genomic_DNA"/>
</dbReference>
<dbReference type="SUPFAM" id="SSF51735">
    <property type="entry name" value="NAD(P)-binding Rossmann-fold domains"/>
    <property type="match status" value="1"/>
</dbReference>
<dbReference type="PROSITE" id="PS01162">
    <property type="entry name" value="QOR_ZETA_CRYSTAL"/>
    <property type="match status" value="1"/>
</dbReference>
<dbReference type="SMART" id="SM00829">
    <property type="entry name" value="PKS_ER"/>
    <property type="match status" value="1"/>
</dbReference>
<name>A0ABV2V1S9_9ACTN</name>
<sequence>MHAIRLHAFGPAENLTYEKTEDPEPGPGQVRMAVAAAGVHLLDTALREGQQGPGPAPLLLPTIPGREVAGVVESLGEGAPESWLGKRVTAHLGWAPGGYAELAVTEVERLHEIPENLDFAEAVAMIGTGRTAMGILLFADLGPDDVVLVPAAAGGIGTLLVQYARNAGATVIGLAGGPAKTARVAANGADLALDYTDPAWPERAAAYRGKVTYVFDGVGGEAARESVALLAPGGRHLVFGWSADGIKGGGPYVVEGVTESVLGEEMRRRAGGPDPIRTLELRALAEAAAGRLTPAVHRFPLAEAAAAHRALENRGTTGKVVLEP</sequence>
<dbReference type="Proteomes" id="UP001550210">
    <property type="component" value="Unassembled WGS sequence"/>
</dbReference>
<dbReference type="InterPro" id="IPR036291">
    <property type="entry name" value="NAD(P)-bd_dom_sf"/>
</dbReference>
<evidence type="ECO:0000259" key="3">
    <source>
        <dbReference type="SMART" id="SM00829"/>
    </source>
</evidence>
<dbReference type="InterPro" id="IPR002364">
    <property type="entry name" value="Quin_OxRdtase/zeta-crystal_CS"/>
</dbReference>
<evidence type="ECO:0000313" key="5">
    <source>
        <dbReference type="Proteomes" id="UP001550210"/>
    </source>
</evidence>
<comment type="caution">
    <text evidence="4">The sequence shown here is derived from an EMBL/GenBank/DDBJ whole genome shotgun (WGS) entry which is preliminary data.</text>
</comment>
<dbReference type="RefSeq" id="WP_355399226.1">
    <property type="nucleotide sequence ID" value="NZ_JBEGHN010000060.1"/>
</dbReference>
<protein>
    <submittedName>
        <fullName evidence="4">Zinc-binding dehydrogenase</fullName>
    </submittedName>
</protein>
<reference evidence="4 5" key="1">
    <citation type="submission" date="2024-06" db="EMBL/GenBank/DDBJ databases">
        <title>The Natural Products Discovery Center: Release of the First 8490 Sequenced Strains for Exploring Actinobacteria Biosynthetic Diversity.</title>
        <authorList>
            <person name="Kalkreuter E."/>
            <person name="Kautsar S.A."/>
            <person name="Yang D."/>
            <person name="Bader C.D."/>
            <person name="Teijaro C.N."/>
            <person name="Fluegel L."/>
            <person name="Davis C.M."/>
            <person name="Simpson J.R."/>
            <person name="Lauterbach L."/>
            <person name="Steele A.D."/>
            <person name="Gui C."/>
            <person name="Meng S."/>
            <person name="Li G."/>
            <person name="Viehrig K."/>
            <person name="Ye F."/>
            <person name="Su P."/>
            <person name="Kiefer A.F."/>
            <person name="Nichols A."/>
            <person name="Cepeda A.J."/>
            <person name="Yan W."/>
            <person name="Fan B."/>
            <person name="Jiang Y."/>
            <person name="Adhikari A."/>
            <person name="Zheng C.-J."/>
            <person name="Schuster L."/>
            <person name="Cowan T.M."/>
            <person name="Smanski M.J."/>
            <person name="Chevrette M.G."/>
            <person name="De Carvalho L.P.S."/>
            <person name="Shen B."/>
        </authorList>
    </citation>
    <scope>NUCLEOTIDE SEQUENCE [LARGE SCALE GENOMIC DNA]</scope>
    <source>
        <strain evidence="4 5">NPDC006434</strain>
    </source>
</reference>
<evidence type="ECO:0000256" key="2">
    <source>
        <dbReference type="ARBA" id="ARBA00023002"/>
    </source>
</evidence>
<dbReference type="Gene3D" id="3.90.180.10">
    <property type="entry name" value="Medium-chain alcohol dehydrogenases, catalytic domain"/>
    <property type="match status" value="1"/>
</dbReference>
<evidence type="ECO:0000313" key="4">
    <source>
        <dbReference type="EMBL" id="MET9847778.1"/>
    </source>
</evidence>
<dbReference type="Pfam" id="PF13602">
    <property type="entry name" value="ADH_zinc_N_2"/>
    <property type="match status" value="1"/>
</dbReference>
<dbReference type="InterPro" id="IPR020843">
    <property type="entry name" value="ER"/>
</dbReference>
<evidence type="ECO:0000256" key="1">
    <source>
        <dbReference type="ARBA" id="ARBA00022857"/>
    </source>
</evidence>
<dbReference type="InterPro" id="IPR011032">
    <property type="entry name" value="GroES-like_sf"/>
</dbReference>
<proteinExistence type="predicted"/>
<dbReference type="PANTHER" id="PTHR48106:SF13">
    <property type="entry name" value="QUINONE OXIDOREDUCTASE-RELATED"/>
    <property type="match status" value="1"/>
</dbReference>
<feature type="domain" description="Enoyl reductase (ER)" evidence="3">
    <location>
        <begin position="10"/>
        <end position="322"/>
    </location>
</feature>
<gene>
    <name evidence="4" type="ORF">ABZZ21_25160</name>
</gene>
<dbReference type="Gene3D" id="3.40.50.720">
    <property type="entry name" value="NAD(P)-binding Rossmann-like Domain"/>
    <property type="match status" value="1"/>
</dbReference>